<evidence type="ECO:0000313" key="2">
    <source>
        <dbReference type="EMBL" id="MBA0847841.1"/>
    </source>
</evidence>
<name>A0A7J9KN77_GOSSC</name>
<feature type="non-terminal residue" evidence="2">
    <location>
        <position position="419"/>
    </location>
</feature>
<proteinExistence type="predicted"/>
<keyword evidence="3" id="KW-1185">Reference proteome</keyword>
<feature type="region of interest" description="Disordered" evidence="1">
    <location>
        <begin position="393"/>
        <end position="419"/>
    </location>
</feature>
<gene>
    <name evidence="2" type="ORF">Goshw_024253</name>
</gene>
<dbReference type="InterPro" id="IPR036397">
    <property type="entry name" value="RNaseH_sf"/>
</dbReference>
<dbReference type="OrthoDB" id="1749346at2759"/>
<evidence type="ECO:0008006" key="4">
    <source>
        <dbReference type="Google" id="ProtNLM"/>
    </source>
</evidence>
<dbReference type="PANTHER" id="PTHR42648">
    <property type="entry name" value="TRANSPOSASE, PUTATIVE-RELATED"/>
    <property type="match status" value="1"/>
</dbReference>
<protein>
    <recommendedName>
        <fullName evidence="4">Integrase catalytic domain-containing protein</fullName>
    </recommendedName>
</protein>
<dbReference type="InterPro" id="IPR039537">
    <property type="entry name" value="Retrotran_Ty1/copia-like"/>
</dbReference>
<accession>A0A7J9KN77</accession>
<dbReference type="GO" id="GO:0003676">
    <property type="term" value="F:nucleic acid binding"/>
    <property type="evidence" value="ECO:0007669"/>
    <property type="project" value="InterPro"/>
</dbReference>
<dbReference type="AlphaFoldDB" id="A0A7J9KN77"/>
<organism evidence="2 3">
    <name type="scientific">Gossypium schwendimanii</name>
    <name type="common">Cotton</name>
    <dbReference type="NCBI Taxonomy" id="34291"/>
    <lineage>
        <taxon>Eukaryota</taxon>
        <taxon>Viridiplantae</taxon>
        <taxon>Streptophyta</taxon>
        <taxon>Embryophyta</taxon>
        <taxon>Tracheophyta</taxon>
        <taxon>Spermatophyta</taxon>
        <taxon>Magnoliopsida</taxon>
        <taxon>eudicotyledons</taxon>
        <taxon>Gunneridae</taxon>
        <taxon>Pentapetalae</taxon>
        <taxon>rosids</taxon>
        <taxon>malvids</taxon>
        <taxon>Malvales</taxon>
        <taxon>Malvaceae</taxon>
        <taxon>Malvoideae</taxon>
        <taxon>Gossypium</taxon>
    </lineage>
</organism>
<comment type="caution">
    <text evidence="2">The sequence shown here is derived from an EMBL/GenBank/DDBJ whole genome shotgun (WGS) entry which is preliminary data.</text>
</comment>
<feature type="compositionally biased region" description="Acidic residues" evidence="1">
    <location>
        <begin position="394"/>
        <end position="403"/>
    </location>
</feature>
<dbReference type="SUPFAM" id="SSF53098">
    <property type="entry name" value="Ribonuclease H-like"/>
    <property type="match status" value="1"/>
</dbReference>
<evidence type="ECO:0000256" key="1">
    <source>
        <dbReference type="SAM" id="MobiDB-lite"/>
    </source>
</evidence>
<sequence>ECNYLIIGNPGNAAGGLPRRRPSARHLWEIKTKFLVSVGRRGEKERRECIKNDSDVGGEEVMSIGEKRELGLRIRRQLLAIKKETKKDKKKGIQCYEWHGYGDVQLEYGNTLKKKNKSLFVISNDDDSSSNFESDEDHHINYVAFTIKAIEGSNNDSNVEFEKDFGERYIQMMHWLCGQRNTTMKSPTVFVKALSHRETEFENKEFVEFCDEEGIKHGFSFAKTPQQNGVVKHNSHIMQEMAKVMLNSKGVAHRFWIENIKASLTQNLMKKSSWCIQPIARDDDIEVPPKVPVELPTSSSIKKVVMKPNAKTIEAENIDLSNARLMAWGYTQVEGIDFEETFAPVARLESSEYYLEKVYVAKPKGFEDPAYLEHVYKLSKALYDIEAPPNLSVMEEEANSDADAEVKLDREVPTSTSPS</sequence>
<evidence type="ECO:0000313" key="3">
    <source>
        <dbReference type="Proteomes" id="UP000593576"/>
    </source>
</evidence>
<dbReference type="PANTHER" id="PTHR42648:SF21">
    <property type="entry name" value="CYSTEINE-RICH RLK (RECEPTOR-LIKE PROTEIN KINASE) 8"/>
    <property type="match status" value="1"/>
</dbReference>
<dbReference type="EMBL" id="JABFAF010000001">
    <property type="protein sequence ID" value="MBA0847841.1"/>
    <property type="molecule type" value="Genomic_DNA"/>
</dbReference>
<dbReference type="Proteomes" id="UP000593576">
    <property type="component" value="Unassembled WGS sequence"/>
</dbReference>
<dbReference type="InterPro" id="IPR012337">
    <property type="entry name" value="RNaseH-like_sf"/>
</dbReference>
<dbReference type="Gene3D" id="3.30.420.10">
    <property type="entry name" value="Ribonuclease H-like superfamily/Ribonuclease H"/>
    <property type="match status" value="1"/>
</dbReference>
<reference evidence="2 3" key="1">
    <citation type="journal article" date="2019" name="Genome Biol. Evol.">
        <title>Insights into the evolution of the New World diploid cottons (Gossypium, subgenus Houzingenia) based on genome sequencing.</title>
        <authorList>
            <person name="Grover C.E."/>
            <person name="Arick M.A. 2nd"/>
            <person name="Thrash A."/>
            <person name="Conover J.L."/>
            <person name="Sanders W.S."/>
            <person name="Peterson D.G."/>
            <person name="Frelichowski J.E."/>
            <person name="Scheffler J.A."/>
            <person name="Scheffler B.E."/>
            <person name="Wendel J.F."/>
        </authorList>
    </citation>
    <scope>NUCLEOTIDE SEQUENCE [LARGE SCALE GENOMIC DNA]</scope>
    <source>
        <strain evidence="2">1</strain>
        <tissue evidence="2">Leaf</tissue>
    </source>
</reference>